<dbReference type="Proteomes" id="UP001344888">
    <property type="component" value="Unassembled WGS sequence"/>
</dbReference>
<dbReference type="GO" id="GO:0030420">
    <property type="term" value="P:establishment of competence for transformation"/>
    <property type="evidence" value="ECO:0007669"/>
    <property type="project" value="UniProtKB-KW"/>
</dbReference>
<keyword evidence="4" id="KW-0178">Competence</keyword>
<protein>
    <recommendedName>
        <fullName evidence="8">ComX pheromone</fullName>
    </recommendedName>
    <alternativeName>
        <fullName evidence="9">Competence pheromone</fullName>
    </alternativeName>
</protein>
<comment type="caution">
    <text evidence="10">The sequence shown here is derived from an EMBL/GenBank/DDBJ whole genome shotgun (WGS) entry which is preliminary data.</text>
</comment>
<sequence>MISKLIKHLTEDPQLVSLLQDNKLLLVGVSIWEQQAIVDAMKGPMKAQMAFWRK</sequence>
<evidence type="ECO:0000313" key="10">
    <source>
        <dbReference type="EMBL" id="MEC1180257.1"/>
    </source>
</evidence>
<evidence type="ECO:0000256" key="5">
    <source>
        <dbReference type="ARBA" id="ARBA00023288"/>
    </source>
</evidence>
<evidence type="ECO:0000313" key="11">
    <source>
        <dbReference type="Proteomes" id="UP001344888"/>
    </source>
</evidence>
<evidence type="ECO:0000256" key="4">
    <source>
        <dbReference type="ARBA" id="ARBA00023287"/>
    </source>
</evidence>
<evidence type="ECO:0000256" key="6">
    <source>
        <dbReference type="ARBA" id="ARBA00023289"/>
    </source>
</evidence>
<dbReference type="EMBL" id="JARSFG010000024">
    <property type="protein sequence ID" value="MEC1180257.1"/>
    <property type="molecule type" value="Genomic_DNA"/>
</dbReference>
<organism evidence="10 11">
    <name type="scientific">Metasolibacillus meyeri</name>
    <dbReference type="NCBI Taxonomy" id="1071052"/>
    <lineage>
        <taxon>Bacteria</taxon>
        <taxon>Bacillati</taxon>
        <taxon>Bacillota</taxon>
        <taxon>Bacilli</taxon>
        <taxon>Bacillales</taxon>
        <taxon>Caryophanaceae</taxon>
        <taxon>Metasolibacillus</taxon>
    </lineage>
</organism>
<keyword evidence="6" id="KW-0636">Prenylation</keyword>
<keyword evidence="3" id="KW-0588">Pheromone</keyword>
<dbReference type="Pfam" id="PF05952">
    <property type="entry name" value="ComX"/>
    <property type="match status" value="1"/>
</dbReference>
<evidence type="ECO:0000256" key="3">
    <source>
        <dbReference type="ARBA" id="ARBA00023044"/>
    </source>
</evidence>
<dbReference type="GO" id="GO:0005576">
    <property type="term" value="C:extracellular region"/>
    <property type="evidence" value="ECO:0007669"/>
    <property type="project" value="UniProtKB-SubCell"/>
</dbReference>
<accession>A0AAW9NRL5</accession>
<keyword evidence="11" id="KW-1185">Reference proteome</keyword>
<keyword evidence="2" id="KW-0964">Secreted</keyword>
<dbReference type="InterPro" id="IPR009233">
    <property type="entry name" value="Competence_ComX_Bacillus"/>
</dbReference>
<proteinExistence type="predicted"/>
<evidence type="ECO:0000256" key="7">
    <source>
        <dbReference type="ARBA" id="ARBA00029483"/>
    </source>
</evidence>
<evidence type="ECO:0000256" key="1">
    <source>
        <dbReference type="ARBA" id="ARBA00004613"/>
    </source>
</evidence>
<evidence type="ECO:0000256" key="2">
    <source>
        <dbReference type="ARBA" id="ARBA00022525"/>
    </source>
</evidence>
<name>A0AAW9NRL5_9BACL</name>
<evidence type="ECO:0000256" key="9">
    <source>
        <dbReference type="ARBA" id="ARBA00030321"/>
    </source>
</evidence>
<comment type="subcellular location">
    <subcellularLocation>
        <location evidence="1">Secreted</location>
    </subcellularLocation>
</comment>
<keyword evidence="5" id="KW-0449">Lipoprotein</keyword>
<evidence type="ECO:0000256" key="8">
    <source>
        <dbReference type="ARBA" id="ARBA00029545"/>
    </source>
</evidence>
<comment type="subunit">
    <text evidence="7">Interacts directly with the sensor histidine kinase ComP and stimulates its activity.</text>
</comment>
<dbReference type="RefSeq" id="WP_326124837.1">
    <property type="nucleotide sequence ID" value="NZ_JARSFG010000024.1"/>
</dbReference>
<dbReference type="AlphaFoldDB" id="A0AAW9NRL5"/>
<dbReference type="GO" id="GO:0005186">
    <property type="term" value="F:pheromone activity"/>
    <property type="evidence" value="ECO:0007669"/>
    <property type="project" value="UniProtKB-KW"/>
</dbReference>
<gene>
    <name evidence="10" type="primary">comX</name>
    <name evidence="10" type="ORF">P9B03_17275</name>
</gene>
<reference evidence="10 11" key="1">
    <citation type="submission" date="2023-03" db="EMBL/GenBank/DDBJ databases">
        <title>Bacillus Genome Sequencing.</title>
        <authorList>
            <person name="Dunlap C."/>
        </authorList>
    </citation>
    <scope>NUCLEOTIDE SEQUENCE [LARGE SCALE GENOMIC DNA]</scope>
    <source>
        <strain evidence="10 11">B-59205</strain>
    </source>
</reference>